<feature type="region of interest" description="Disordered" evidence="4">
    <location>
        <begin position="156"/>
        <end position="221"/>
    </location>
</feature>
<comment type="similarity">
    <text evidence="2">Belongs to the Rho GDI family.</text>
</comment>
<feature type="compositionally biased region" description="Basic and acidic residues" evidence="4">
    <location>
        <begin position="159"/>
        <end position="168"/>
    </location>
</feature>
<dbReference type="InterPro" id="IPR014756">
    <property type="entry name" value="Ig_E-set"/>
</dbReference>
<keyword evidence="3" id="KW-0963">Cytoplasm</keyword>
<dbReference type="AlphaFoldDB" id="A0A835J6H5"/>
<evidence type="ECO:0000256" key="3">
    <source>
        <dbReference type="ARBA" id="ARBA00022490"/>
    </source>
</evidence>
<dbReference type="Proteomes" id="UP000657918">
    <property type="component" value="Chromosome 16"/>
</dbReference>
<gene>
    <name evidence="6" type="ORF">SADUNF_Sadunf16G0017400</name>
</gene>
<dbReference type="EMBL" id="JADGMS010000016">
    <property type="protein sequence ID" value="KAF9664423.1"/>
    <property type="molecule type" value="Genomic_DNA"/>
</dbReference>
<dbReference type="PRINTS" id="PR00492">
    <property type="entry name" value="RHOGDI"/>
</dbReference>
<proteinExistence type="inferred from homology"/>
<dbReference type="SUPFAM" id="SSF81296">
    <property type="entry name" value="E set domains"/>
    <property type="match status" value="1"/>
</dbReference>
<dbReference type="OrthoDB" id="1683373at2759"/>
<comment type="subcellular location">
    <subcellularLocation>
        <location evidence="1">Cytoplasm</location>
    </subcellularLocation>
</comment>
<sequence>MISQVSFNEVSQHDKSIGISHHNEIGVVDTKPKSVVDMGNQALPFIRKDLYFWVLKGISRLLLMRVYEITGFQYPVIAARDNPTTSTDLLWFYLLRETMITYLGAEDQASVKPVLGSIRDKVVKRLSRGTDTSAVSFFTVDGLLISLEVGVDSNTKSMGFDEKNKEEVSETEATTKTPPNEEHNVDEPKSGGISRKMSESSLYGTDQEEEDDEESNERKIELGPQYTLKEQLEKDKVCLSFVLVFYLFVFSHSCFFLLFTAPFFDDESLRRWKEQLLGAVDIESAGETLEPEVKILSLEIKSSGRPDIVLSVPENGKPKGSWFTLKEGSRYSLQFTFKVKNNIVSGLKYTNTVWKTGVRVDSSKEMIGTFSPQAEPYTHEMPEETTPSGIFARGSYAARSKFVDDDNKCYLEINYYFDIRKDWLPSKN</sequence>
<dbReference type="GO" id="GO:0007266">
    <property type="term" value="P:Rho protein signal transduction"/>
    <property type="evidence" value="ECO:0007669"/>
    <property type="project" value="InterPro"/>
</dbReference>
<dbReference type="Pfam" id="PF02115">
    <property type="entry name" value="Rho_GDI"/>
    <property type="match status" value="1"/>
</dbReference>
<evidence type="ECO:0008006" key="8">
    <source>
        <dbReference type="Google" id="ProtNLM"/>
    </source>
</evidence>
<evidence type="ECO:0000256" key="4">
    <source>
        <dbReference type="SAM" id="MobiDB-lite"/>
    </source>
</evidence>
<evidence type="ECO:0000313" key="6">
    <source>
        <dbReference type="EMBL" id="KAF9664423.1"/>
    </source>
</evidence>
<evidence type="ECO:0000256" key="2">
    <source>
        <dbReference type="ARBA" id="ARBA00009758"/>
    </source>
</evidence>
<evidence type="ECO:0000256" key="5">
    <source>
        <dbReference type="SAM" id="Phobius"/>
    </source>
</evidence>
<evidence type="ECO:0000256" key="1">
    <source>
        <dbReference type="ARBA" id="ARBA00004496"/>
    </source>
</evidence>
<accession>A0A835J6H5</accession>
<evidence type="ECO:0000313" key="7">
    <source>
        <dbReference type="Proteomes" id="UP000657918"/>
    </source>
</evidence>
<dbReference type="PANTHER" id="PTHR10980:SF3">
    <property type="entry name" value="LD16419P"/>
    <property type="match status" value="1"/>
</dbReference>
<keyword evidence="5" id="KW-0812">Transmembrane</keyword>
<feature type="compositionally biased region" description="Basic and acidic residues" evidence="4">
    <location>
        <begin position="179"/>
        <end position="189"/>
    </location>
</feature>
<dbReference type="Gene3D" id="2.70.50.30">
    <property type="entry name" value="Coagulation Factor XIII, subunit A, domain 1"/>
    <property type="match status" value="1"/>
</dbReference>
<dbReference type="FunFam" id="2.70.50.30:FF:000002">
    <property type="entry name" value="Rho GDP-dissociation inhibitor 1"/>
    <property type="match status" value="1"/>
</dbReference>
<dbReference type="InterPro" id="IPR000406">
    <property type="entry name" value="Rho_GDI"/>
</dbReference>
<feature type="compositionally biased region" description="Acidic residues" evidence="4">
    <location>
        <begin position="206"/>
        <end position="215"/>
    </location>
</feature>
<name>A0A835J6H5_9ROSI</name>
<dbReference type="GO" id="GO:0005094">
    <property type="term" value="F:Rho GDP-dissociation inhibitor activity"/>
    <property type="evidence" value="ECO:0007669"/>
    <property type="project" value="InterPro"/>
</dbReference>
<comment type="caution">
    <text evidence="6">The sequence shown here is derived from an EMBL/GenBank/DDBJ whole genome shotgun (WGS) entry which is preliminary data.</text>
</comment>
<keyword evidence="5" id="KW-0472">Membrane</keyword>
<reference evidence="6 7" key="1">
    <citation type="submission" date="2020-10" db="EMBL/GenBank/DDBJ databases">
        <title>Plant Genome Project.</title>
        <authorList>
            <person name="Zhang R.-G."/>
        </authorList>
    </citation>
    <scope>NUCLEOTIDE SEQUENCE [LARGE SCALE GENOMIC DNA]</scope>
    <source>
        <strain evidence="6">FAFU-HL-1</strain>
        <tissue evidence="6">Leaf</tissue>
    </source>
</reference>
<dbReference type="InterPro" id="IPR024792">
    <property type="entry name" value="RhoGDI_dom_sf"/>
</dbReference>
<feature type="transmembrane region" description="Helical" evidence="5">
    <location>
        <begin position="239"/>
        <end position="264"/>
    </location>
</feature>
<dbReference type="PANTHER" id="PTHR10980">
    <property type="entry name" value="RHO GDP-DISSOCIATION INHIBITOR"/>
    <property type="match status" value="1"/>
</dbReference>
<dbReference type="GO" id="GO:0016020">
    <property type="term" value="C:membrane"/>
    <property type="evidence" value="ECO:0007669"/>
    <property type="project" value="TreeGrafter"/>
</dbReference>
<protein>
    <recommendedName>
        <fullName evidence="8">Rho GDP-dissociation inhibitor</fullName>
    </recommendedName>
</protein>
<dbReference type="GO" id="GO:0005829">
    <property type="term" value="C:cytosol"/>
    <property type="evidence" value="ECO:0007669"/>
    <property type="project" value="TreeGrafter"/>
</dbReference>
<keyword evidence="7" id="KW-1185">Reference proteome</keyword>
<keyword evidence="5" id="KW-1133">Transmembrane helix</keyword>
<organism evidence="6 7">
    <name type="scientific">Salix dunnii</name>
    <dbReference type="NCBI Taxonomy" id="1413687"/>
    <lineage>
        <taxon>Eukaryota</taxon>
        <taxon>Viridiplantae</taxon>
        <taxon>Streptophyta</taxon>
        <taxon>Embryophyta</taxon>
        <taxon>Tracheophyta</taxon>
        <taxon>Spermatophyta</taxon>
        <taxon>Magnoliopsida</taxon>
        <taxon>eudicotyledons</taxon>
        <taxon>Gunneridae</taxon>
        <taxon>Pentapetalae</taxon>
        <taxon>rosids</taxon>
        <taxon>fabids</taxon>
        <taxon>Malpighiales</taxon>
        <taxon>Salicaceae</taxon>
        <taxon>Saliceae</taxon>
        <taxon>Salix</taxon>
    </lineage>
</organism>